<evidence type="ECO:0000256" key="9">
    <source>
        <dbReference type="SAM" id="Phobius"/>
    </source>
</evidence>
<evidence type="ECO:0000256" key="5">
    <source>
        <dbReference type="ARBA" id="ARBA00022989"/>
    </source>
</evidence>
<dbReference type="PANTHER" id="PTHR31040">
    <property type="entry name" value="NURIM"/>
    <property type="match status" value="1"/>
</dbReference>
<evidence type="ECO:0000256" key="1">
    <source>
        <dbReference type="ARBA" id="ARBA00004473"/>
    </source>
</evidence>
<protein>
    <recommendedName>
        <fullName evidence="3">Nurim</fullName>
    </recommendedName>
    <alternativeName>
        <fullName evidence="8">Nuclear envelope membrane protein</fullName>
    </alternativeName>
    <alternativeName>
        <fullName evidence="7">Nuclear rim protein</fullName>
    </alternativeName>
</protein>
<sequence>MNVKTVVYLAINTCTYFYLINVVFHMMIFFSVNVNGFLKSNYVSQGDVVTELLWNSFYVVAFIASHSLLAWEEFKNIAKYVNVAPLYRTFYIFVTGLTLQSLMNSWTIIEPSRLPLVWDKKDYHTFVIICQILQILGWLMTILGIFVLDFSEFIGCKQIWNIQLSSSCPLAEKSQSARQFLANMRHPTLTGFLVVLWLVPCMTIDRFLLASAFTLYLSHSSKLTEEDYVYLKRMQERKKESLEFMSMESKTS</sequence>
<evidence type="ECO:0000256" key="3">
    <source>
        <dbReference type="ARBA" id="ARBA00013379"/>
    </source>
</evidence>
<feature type="transmembrane region" description="Helical" evidence="9">
    <location>
        <begin position="52"/>
        <end position="71"/>
    </location>
</feature>
<feature type="transmembrane region" description="Helical" evidence="9">
    <location>
        <begin position="83"/>
        <end position="103"/>
    </location>
</feature>
<accession>A0A6F9DNG2</accession>
<name>A0A6F9DNG2_9ASCI</name>
<comment type="subcellular location">
    <subcellularLocation>
        <location evidence="1">Nucleus inner membrane</location>
        <topology evidence="1">Multi-pass membrane protein</topology>
    </subcellularLocation>
</comment>
<gene>
    <name evidence="10" type="primary">Nrm</name>
</gene>
<feature type="transmembrane region" description="Helical" evidence="9">
    <location>
        <begin position="192"/>
        <end position="217"/>
    </location>
</feature>
<dbReference type="InterPro" id="IPR033580">
    <property type="entry name" value="Nurim-like"/>
</dbReference>
<dbReference type="AlphaFoldDB" id="A0A6F9DNG2"/>
<evidence type="ECO:0000256" key="7">
    <source>
        <dbReference type="ARBA" id="ARBA00031700"/>
    </source>
</evidence>
<evidence type="ECO:0000256" key="6">
    <source>
        <dbReference type="ARBA" id="ARBA00023136"/>
    </source>
</evidence>
<evidence type="ECO:0000256" key="4">
    <source>
        <dbReference type="ARBA" id="ARBA00022692"/>
    </source>
</evidence>
<keyword evidence="6 9" id="KW-0472">Membrane</keyword>
<keyword evidence="4 9" id="KW-0812">Transmembrane</keyword>
<evidence type="ECO:0000256" key="8">
    <source>
        <dbReference type="ARBA" id="ARBA00032957"/>
    </source>
</evidence>
<proteinExistence type="evidence at transcript level"/>
<dbReference type="GO" id="GO:0005637">
    <property type="term" value="C:nuclear inner membrane"/>
    <property type="evidence" value="ECO:0007669"/>
    <property type="project" value="UniProtKB-SubCell"/>
</dbReference>
<evidence type="ECO:0000256" key="2">
    <source>
        <dbReference type="ARBA" id="ARBA00010631"/>
    </source>
</evidence>
<dbReference type="PANTHER" id="PTHR31040:SF1">
    <property type="entry name" value="NURIM"/>
    <property type="match status" value="1"/>
</dbReference>
<dbReference type="EMBL" id="LR788583">
    <property type="protein sequence ID" value="CAB3264445.1"/>
    <property type="molecule type" value="mRNA"/>
</dbReference>
<feature type="transmembrane region" description="Helical" evidence="9">
    <location>
        <begin position="7"/>
        <end position="32"/>
    </location>
</feature>
<evidence type="ECO:0000313" key="10">
    <source>
        <dbReference type="EMBL" id="CAB3264445.1"/>
    </source>
</evidence>
<keyword evidence="5 9" id="KW-1133">Transmembrane helix</keyword>
<organism evidence="10">
    <name type="scientific">Phallusia mammillata</name>
    <dbReference type="NCBI Taxonomy" id="59560"/>
    <lineage>
        <taxon>Eukaryota</taxon>
        <taxon>Metazoa</taxon>
        <taxon>Chordata</taxon>
        <taxon>Tunicata</taxon>
        <taxon>Ascidiacea</taxon>
        <taxon>Phlebobranchia</taxon>
        <taxon>Ascidiidae</taxon>
        <taxon>Phallusia</taxon>
    </lineage>
</organism>
<feature type="transmembrane region" description="Helical" evidence="9">
    <location>
        <begin position="123"/>
        <end position="148"/>
    </location>
</feature>
<comment type="similarity">
    <text evidence="2">Belongs to the nurim family.</text>
</comment>
<reference evidence="10" key="1">
    <citation type="submission" date="2020-04" db="EMBL/GenBank/DDBJ databases">
        <authorList>
            <person name="Neveu A P."/>
        </authorList>
    </citation>
    <scope>NUCLEOTIDE SEQUENCE</scope>
    <source>
        <tissue evidence="10">Whole embryo</tissue>
    </source>
</reference>